<feature type="non-terminal residue" evidence="1">
    <location>
        <position position="1"/>
    </location>
</feature>
<dbReference type="Proteomes" id="UP001163850">
    <property type="component" value="Unassembled WGS sequence"/>
</dbReference>
<evidence type="ECO:0000313" key="1">
    <source>
        <dbReference type="EMBL" id="KAJ3979545.1"/>
    </source>
</evidence>
<sequence>LKEIGVPKDITEWMERRYAQRMTILSFDNYTSEAFAVTGGEDQGDPFAAVGYILYAAGLMKLFRKATREQGLGYMDDTAGATWARSF</sequence>
<dbReference type="AlphaFoldDB" id="A0AA38PPW6"/>
<comment type="caution">
    <text evidence="1">The sequence shown here is derived from an EMBL/GenBank/DDBJ whole genome shotgun (WGS) entry which is preliminary data.</text>
</comment>
<protein>
    <submittedName>
        <fullName evidence="1">Uncharacterized protein</fullName>
    </submittedName>
</protein>
<reference evidence="1" key="1">
    <citation type="submission" date="2022-08" db="EMBL/GenBank/DDBJ databases">
        <authorList>
            <consortium name="DOE Joint Genome Institute"/>
            <person name="Min B."/>
            <person name="Riley R."/>
            <person name="Sierra-Patev S."/>
            <person name="Naranjo-Ortiz M."/>
            <person name="Looney B."/>
            <person name="Konkel Z."/>
            <person name="Slot J.C."/>
            <person name="Sakamoto Y."/>
            <person name="Steenwyk J.L."/>
            <person name="Rokas A."/>
            <person name="Carro J."/>
            <person name="Camarero S."/>
            <person name="Ferreira P."/>
            <person name="Molpeceres G."/>
            <person name="Ruiz-Duenas F.J."/>
            <person name="Serrano A."/>
            <person name="Henrissat B."/>
            <person name="Drula E."/>
            <person name="Hughes K.W."/>
            <person name="Mata J.L."/>
            <person name="Ishikawa N.K."/>
            <person name="Vargas-Isla R."/>
            <person name="Ushijima S."/>
            <person name="Smith C.A."/>
            <person name="Ahrendt S."/>
            <person name="Andreopoulos W."/>
            <person name="He G."/>
            <person name="Labutti K."/>
            <person name="Lipzen A."/>
            <person name="Ng V."/>
            <person name="Sandor L."/>
            <person name="Barry K."/>
            <person name="Martinez A.T."/>
            <person name="Xiao Y."/>
            <person name="Gibbons J.G."/>
            <person name="Terashima K."/>
            <person name="Hibbett D.S."/>
            <person name="Grigoriev I.V."/>
        </authorList>
    </citation>
    <scope>NUCLEOTIDE SEQUENCE</scope>
    <source>
        <strain evidence="1">TFB7829</strain>
    </source>
</reference>
<name>A0AA38PPW6_9AGAR</name>
<evidence type="ECO:0000313" key="2">
    <source>
        <dbReference type="Proteomes" id="UP001163850"/>
    </source>
</evidence>
<gene>
    <name evidence="1" type="ORF">F5890DRAFT_1379391</name>
</gene>
<accession>A0AA38PPW6</accession>
<feature type="non-terminal residue" evidence="1">
    <location>
        <position position="87"/>
    </location>
</feature>
<organism evidence="1 2">
    <name type="scientific">Lentinula detonsa</name>
    <dbReference type="NCBI Taxonomy" id="2804962"/>
    <lineage>
        <taxon>Eukaryota</taxon>
        <taxon>Fungi</taxon>
        <taxon>Dikarya</taxon>
        <taxon>Basidiomycota</taxon>
        <taxon>Agaricomycotina</taxon>
        <taxon>Agaricomycetes</taxon>
        <taxon>Agaricomycetidae</taxon>
        <taxon>Agaricales</taxon>
        <taxon>Marasmiineae</taxon>
        <taxon>Omphalotaceae</taxon>
        <taxon>Lentinula</taxon>
    </lineage>
</organism>
<proteinExistence type="predicted"/>
<dbReference type="EMBL" id="MU802319">
    <property type="protein sequence ID" value="KAJ3979545.1"/>
    <property type="molecule type" value="Genomic_DNA"/>
</dbReference>